<keyword evidence="5 8" id="KW-0560">Oxidoreductase</keyword>
<dbReference type="Pfam" id="PF02771">
    <property type="entry name" value="Acyl-CoA_dh_N"/>
    <property type="match status" value="1"/>
</dbReference>
<feature type="domain" description="Acyl-CoA dehydrogenase/oxidase C-terminal" evidence="9">
    <location>
        <begin position="229"/>
        <end position="379"/>
    </location>
</feature>
<feature type="domain" description="Acyl-CoA oxidase/dehydrogenase middle" evidence="10">
    <location>
        <begin position="122"/>
        <end position="217"/>
    </location>
</feature>
<dbReference type="Gene3D" id="1.20.140.10">
    <property type="entry name" value="Butyryl-CoA Dehydrogenase, subunit A, domain 3"/>
    <property type="match status" value="1"/>
</dbReference>
<dbReference type="InterPro" id="IPR046373">
    <property type="entry name" value="Acyl-CoA_Oxase/DH_mid-dom_sf"/>
</dbReference>
<dbReference type="FunFam" id="1.20.140.10:FF:000004">
    <property type="entry name" value="Acyl-CoA dehydrogenase FadE25"/>
    <property type="match status" value="1"/>
</dbReference>
<dbReference type="RefSeq" id="WP_068549459.1">
    <property type="nucleotide sequence ID" value="NZ_AP013035.1"/>
</dbReference>
<dbReference type="EMBL" id="AP013035">
    <property type="protein sequence ID" value="BAT71465.1"/>
    <property type="molecule type" value="Genomic_DNA"/>
</dbReference>
<keyword evidence="3 8" id="KW-0285">Flavoprotein</keyword>
<dbReference type="STRING" id="1298851.TST_0659"/>
<evidence type="ECO:0000256" key="7">
    <source>
        <dbReference type="ARBA" id="ARBA00072305"/>
    </source>
</evidence>
<feature type="domain" description="Acyl-CoA dehydrogenase/oxidase N-terminal" evidence="11">
    <location>
        <begin position="6"/>
        <end position="118"/>
    </location>
</feature>
<evidence type="ECO:0000256" key="5">
    <source>
        <dbReference type="ARBA" id="ARBA00023002"/>
    </source>
</evidence>
<dbReference type="InterPro" id="IPR009075">
    <property type="entry name" value="AcylCo_DH/oxidase_C"/>
</dbReference>
<evidence type="ECO:0000256" key="6">
    <source>
        <dbReference type="ARBA" id="ARBA00066362"/>
    </source>
</evidence>
<dbReference type="Gene3D" id="2.40.110.10">
    <property type="entry name" value="Butyryl-CoA Dehydrogenase, subunit A, domain 2"/>
    <property type="match status" value="1"/>
</dbReference>
<accession>A0A0S3QT09</accession>
<dbReference type="FunFam" id="2.40.110.10:FF:000001">
    <property type="entry name" value="Acyl-CoA dehydrogenase, mitochondrial"/>
    <property type="match status" value="1"/>
</dbReference>
<dbReference type="PROSITE" id="PS00072">
    <property type="entry name" value="ACYL_COA_DH_1"/>
    <property type="match status" value="1"/>
</dbReference>
<dbReference type="KEGG" id="ttk:TST_0659"/>
<evidence type="ECO:0000313" key="12">
    <source>
        <dbReference type="EMBL" id="BAT71465.1"/>
    </source>
</evidence>
<comment type="cofactor">
    <cofactor evidence="1 8">
        <name>FAD</name>
        <dbReference type="ChEBI" id="CHEBI:57692"/>
    </cofactor>
</comment>
<gene>
    <name evidence="12" type="ORF">TST_0659</name>
</gene>
<dbReference type="OrthoDB" id="9802447at2"/>
<reference evidence="13" key="1">
    <citation type="journal article" date="2018" name="Science">
        <title>A primordial and reversible TCA cycle in a facultatively chemolithoautotrophic thermophile.</title>
        <authorList>
            <person name="Nunoura T."/>
            <person name="Chikaraishi Y."/>
            <person name="Izaki R."/>
            <person name="Suwa T."/>
            <person name="Sato T."/>
            <person name="Harada T."/>
            <person name="Mori K."/>
            <person name="Kato Y."/>
            <person name="Miyazaki M."/>
            <person name="Shimamura S."/>
            <person name="Yanagawa K."/>
            <person name="Shuto A."/>
            <person name="Ohkouchi N."/>
            <person name="Fujita N."/>
            <person name="Takaki Y."/>
            <person name="Atomi H."/>
            <person name="Takai K."/>
        </authorList>
    </citation>
    <scope>NUCLEOTIDE SEQUENCE [LARGE SCALE GENOMIC DNA]</scope>
    <source>
        <strain evidence="13">DSM 17441 / JCM 13301 / NBRC 103674 / ABI70S6</strain>
    </source>
</reference>
<dbReference type="CDD" id="cd01158">
    <property type="entry name" value="SCAD_SBCAD"/>
    <property type="match status" value="1"/>
</dbReference>
<evidence type="ECO:0000256" key="1">
    <source>
        <dbReference type="ARBA" id="ARBA00001974"/>
    </source>
</evidence>
<dbReference type="PROSITE" id="PS00073">
    <property type="entry name" value="ACYL_COA_DH_2"/>
    <property type="match status" value="1"/>
</dbReference>
<evidence type="ECO:0000256" key="3">
    <source>
        <dbReference type="ARBA" id="ARBA00022630"/>
    </source>
</evidence>
<evidence type="ECO:0000256" key="8">
    <source>
        <dbReference type="RuleBase" id="RU362125"/>
    </source>
</evidence>
<evidence type="ECO:0000256" key="4">
    <source>
        <dbReference type="ARBA" id="ARBA00022827"/>
    </source>
</evidence>
<name>A0A0S3QT09_THET7</name>
<dbReference type="GO" id="GO:0050660">
    <property type="term" value="F:flavin adenine dinucleotide binding"/>
    <property type="evidence" value="ECO:0007669"/>
    <property type="project" value="InterPro"/>
</dbReference>
<dbReference type="FunFam" id="1.10.540.10:FF:000002">
    <property type="entry name" value="Acyl-CoA dehydrogenase FadE19"/>
    <property type="match status" value="1"/>
</dbReference>
<dbReference type="SUPFAM" id="SSF56645">
    <property type="entry name" value="Acyl-CoA dehydrogenase NM domain-like"/>
    <property type="match status" value="1"/>
</dbReference>
<dbReference type="PIRSF" id="PIRSF016578">
    <property type="entry name" value="HsaA"/>
    <property type="match status" value="1"/>
</dbReference>
<dbReference type="PANTHER" id="PTHR43884:SF12">
    <property type="entry name" value="ISOVALERYL-COA DEHYDROGENASE, MITOCHONDRIAL-RELATED"/>
    <property type="match status" value="1"/>
</dbReference>
<dbReference type="Gene3D" id="1.10.540.10">
    <property type="entry name" value="Acyl-CoA dehydrogenase/oxidase, N-terminal domain"/>
    <property type="match status" value="1"/>
</dbReference>
<evidence type="ECO:0000256" key="2">
    <source>
        <dbReference type="ARBA" id="ARBA00009347"/>
    </source>
</evidence>
<proteinExistence type="inferred from homology"/>
<evidence type="ECO:0000313" key="13">
    <source>
        <dbReference type="Proteomes" id="UP000063234"/>
    </source>
</evidence>
<keyword evidence="13" id="KW-1185">Reference proteome</keyword>
<keyword evidence="4 8" id="KW-0274">FAD</keyword>
<dbReference type="InterPro" id="IPR006091">
    <property type="entry name" value="Acyl-CoA_Oxase/DH_mid-dom"/>
</dbReference>
<dbReference type="Pfam" id="PF02770">
    <property type="entry name" value="Acyl-CoA_dh_M"/>
    <property type="match status" value="1"/>
</dbReference>
<dbReference type="InterPro" id="IPR009100">
    <property type="entry name" value="AcylCoA_DH/oxidase_NM_dom_sf"/>
</dbReference>
<organism evidence="12 13">
    <name type="scientific">Thermosulfidibacter takaii (strain DSM 17441 / JCM 13301 / NBRC 103674 / ABI70S6)</name>
    <dbReference type="NCBI Taxonomy" id="1298851"/>
    <lineage>
        <taxon>Bacteria</taxon>
        <taxon>Pseudomonadati</taxon>
        <taxon>Thermosulfidibacterota</taxon>
        <taxon>Thermosulfidibacteria</taxon>
        <taxon>Thermosulfidibacterales</taxon>
        <taxon>Thermosulfidibacteraceae</taxon>
    </lineage>
</organism>
<dbReference type="InterPro" id="IPR013786">
    <property type="entry name" value="AcylCoA_DH/ox_N"/>
</dbReference>
<protein>
    <recommendedName>
        <fullName evidence="7">Cyclohex-1-ene-1-carbonyl-CoA dehydrogenase</fullName>
        <ecNumber evidence="6">1.3.8.10</ecNumber>
    </recommendedName>
</protein>
<dbReference type="PATRIC" id="fig|1298851.3.peg.686"/>
<evidence type="ECO:0000259" key="9">
    <source>
        <dbReference type="Pfam" id="PF00441"/>
    </source>
</evidence>
<sequence length="382" mass="42217">MNFEFTEEQKMLRDMVRRFAEEQVKPRAKEIDEKCEIPQEIIKQLAELGLMGIHVPEEYGGSGLNYVAYATVVEELSRACASTGVLVSAHTSLVVDPILKYGTEEQKKKYLVPLATGEKIGAHAMTEPGAGTDVTSISTTAKKDGDYYILNGTKHFITNAREADIFLVFAMTDKEKKHKGMSAFIVEKGTPGFEVTKYEHKLGIRGSSTGELVFEDCKIPASNLLGEEGQGFYIAMYCYDGGRVGIAAQAVGIAQAAFEEAVEFAKTRVQFGQPIANFQAIQFKLADMATLIEAARLLYLKAAWLKDNGVPSFYKVSAMAKLFASDVAMKVTREAIQVHGGYGYTTDYDVERHYRDAKITEIYEGTAEAQRLTIARALLKEM</sequence>
<evidence type="ECO:0000259" key="10">
    <source>
        <dbReference type="Pfam" id="PF02770"/>
    </source>
</evidence>
<dbReference type="SUPFAM" id="SSF47203">
    <property type="entry name" value="Acyl-CoA dehydrogenase C-terminal domain-like"/>
    <property type="match status" value="1"/>
</dbReference>
<comment type="similarity">
    <text evidence="2 8">Belongs to the acyl-CoA dehydrogenase family.</text>
</comment>
<dbReference type="PANTHER" id="PTHR43884">
    <property type="entry name" value="ACYL-COA DEHYDROGENASE"/>
    <property type="match status" value="1"/>
</dbReference>
<evidence type="ECO:0000259" key="11">
    <source>
        <dbReference type="Pfam" id="PF02771"/>
    </source>
</evidence>
<dbReference type="InterPro" id="IPR006089">
    <property type="entry name" value="Acyl-CoA_DH_CS"/>
</dbReference>
<dbReference type="Proteomes" id="UP000063234">
    <property type="component" value="Chromosome"/>
</dbReference>
<dbReference type="Pfam" id="PF00441">
    <property type="entry name" value="Acyl-CoA_dh_1"/>
    <property type="match status" value="1"/>
</dbReference>
<dbReference type="GO" id="GO:0003995">
    <property type="term" value="F:acyl-CoA dehydrogenase activity"/>
    <property type="evidence" value="ECO:0007669"/>
    <property type="project" value="InterPro"/>
</dbReference>
<dbReference type="InterPro" id="IPR037069">
    <property type="entry name" value="AcylCoA_DH/ox_N_sf"/>
</dbReference>
<dbReference type="EC" id="1.3.8.10" evidence="6"/>
<dbReference type="InterPro" id="IPR036250">
    <property type="entry name" value="AcylCo_DH-like_C"/>
</dbReference>
<dbReference type="AlphaFoldDB" id="A0A0S3QT09"/>